<proteinExistence type="predicted"/>
<evidence type="ECO:0000313" key="4">
    <source>
        <dbReference type="Proteomes" id="UP000242662"/>
    </source>
</evidence>
<keyword evidence="4" id="KW-1185">Reference proteome</keyword>
<name>A0A1G6GV45_9BACI</name>
<evidence type="ECO:0000259" key="2">
    <source>
        <dbReference type="Pfam" id="PF13273"/>
    </source>
</evidence>
<dbReference type="InterPro" id="IPR025273">
    <property type="entry name" value="DUF4064"/>
</dbReference>
<keyword evidence="1" id="KW-0472">Membrane</keyword>
<sequence length="147" mass="15776">MKRTAERALGIIGLILFVLGGLAFAGISAIQQSAEPDDFVKGFTEAWEEEEGEEVPDEVKTGVEFFAERPYGTYALASFIAAIAGLVSAIVIKKNAILSGILFLGGVVVYGLLVNVFLMILLPLIPMILYLIAGMMALVRKAPQETL</sequence>
<dbReference type="Proteomes" id="UP000242662">
    <property type="component" value="Unassembled WGS sequence"/>
</dbReference>
<accession>A0A1G6GV45</accession>
<dbReference type="RefSeq" id="WP_090774634.1">
    <property type="nucleotide sequence ID" value="NZ_FMYM01000002.1"/>
</dbReference>
<reference evidence="4" key="1">
    <citation type="submission" date="2016-09" db="EMBL/GenBank/DDBJ databases">
        <authorList>
            <person name="Varghese N."/>
            <person name="Submissions S."/>
        </authorList>
    </citation>
    <scope>NUCLEOTIDE SEQUENCE [LARGE SCALE GENOMIC DNA]</scope>
    <source>
        <strain evidence="4">25nlg</strain>
    </source>
</reference>
<feature type="domain" description="DUF4064" evidence="2">
    <location>
        <begin position="2"/>
        <end position="110"/>
    </location>
</feature>
<protein>
    <recommendedName>
        <fullName evidence="2">DUF4064 domain-containing protein</fullName>
    </recommendedName>
</protein>
<feature type="transmembrane region" description="Helical" evidence="1">
    <location>
        <begin position="71"/>
        <end position="91"/>
    </location>
</feature>
<gene>
    <name evidence="3" type="ORF">SAMN05421737_10249</name>
</gene>
<dbReference type="Pfam" id="PF13273">
    <property type="entry name" value="DUF4064"/>
    <property type="match status" value="1"/>
</dbReference>
<feature type="transmembrane region" description="Helical" evidence="1">
    <location>
        <begin position="96"/>
        <end position="114"/>
    </location>
</feature>
<evidence type="ECO:0000313" key="3">
    <source>
        <dbReference type="EMBL" id="SDB85804.1"/>
    </source>
</evidence>
<keyword evidence="1" id="KW-1133">Transmembrane helix</keyword>
<keyword evidence="1" id="KW-0812">Transmembrane</keyword>
<dbReference type="AlphaFoldDB" id="A0A1G6GV45"/>
<feature type="transmembrane region" description="Helical" evidence="1">
    <location>
        <begin position="120"/>
        <end position="139"/>
    </location>
</feature>
<evidence type="ECO:0000256" key="1">
    <source>
        <dbReference type="SAM" id="Phobius"/>
    </source>
</evidence>
<dbReference type="STRING" id="1464122.SAMN05421737_10249"/>
<organism evidence="3 4">
    <name type="scientific">Shouchella lonarensis</name>
    <dbReference type="NCBI Taxonomy" id="1464122"/>
    <lineage>
        <taxon>Bacteria</taxon>
        <taxon>Bacillati</taxon>
        <taxon>Bacillota</taxon>
        <taxon>Bacilli</taxon>
        <taxon>Bacillales</taxon>
        <taxon>Bacillaceae</taxon>
        <taxon>Shouchella</taxon>
    </lineage>
</organism>
<dbReference type="EMBL" id="FMYM01000002">
    <property type="protein sequence ID" value="SDB85804.1"/>
    <property type="molecule type" value="Genomic_DNA"/>
</dbReference>